<evidence type="ECO:0000256" key="2">
    <source>
        <dbReference type="ARBA" id="ARBA00022670"/>
    </source>
</evidence>
<keyword evidence="6 10" id="KW-0224">Dipeptidase</keyword>
<dbReference type="GO" id="GO:0006508">
    <property type="term" value="P:proteolysis"/>
    <property type="evidence" value="ECO:0007669"/>
    <property type="project" value="UniProtKB-KW"/>
</dbReference>
<evidence type="ECO:0000256" key="7">
    <source>
        <dbReference type="ARBA" id="ARBA00023049"/>
    </source>
</evidence>
<dbReference type="SUPFAM" id="SSF56601">
    <property type="entry name" value="beta-lactamase/transpeptidase-like"/>
    <property type="match status" value="1"/>
</dbReference>
<comment type="function">
    <text evidence="10">Catalyzes hydrolysis of the D-alanyl-D-alanine dipeptide.</text>
</comment>
<evidence type="ECO:0000256" key="3">
    <source>
        <dbReference type="ARBA" id="ARBA00022723"/>
    </source>
</evidence>
<dbReference type="InterPro" id="IPR001466">
    <property type="entry name" value="Beta-lactam-related"/>
</dbReference>
<protein>
    <recommendedName>
        <fullName evidence="10">D-alanyl-D-alanine dipeptidase</fullName>
        <shortName evidence="10">D-Ala-D-Ala dipeptidase</shortName>
        <ecNumber evidence="10">3.4.13.22</ecNumber>
    </recommendedName>
</protein>
<gene>
    <name evidence="10" type="primary">ddpX</name>
    <name evidence="13" type="ORF">H3Z74_05400</name>
</gene>
<feature type="active site" description="Proton donor/acceptor" evidence="10">
    <location>
        <position position="765"/>
    </location>
</feature>
<proteinExistence type="inferred from homology"/>
<evidence type="ECO:0000256" key="10">
    <source>
        <dbReference type="HAMAP-Rule" id="MF_01924"/>
    </source>
</evidence>
<dbReference type="PANTHER" id="PTHR22935">
    <property type="entry name" value="PENICILLIN-BINDING PROTEIN"/>
    <property type="match status" value="1"/>
</dbReference>
<dbReference type="SUPFAM" id="SSF55166">
    <property type="entry name" value="Hedgehog/DD-peptidase"/>
    <property type="match status" value="1"/>
</dbReference>
<feature type="domain" description="Beta-lactamase-related" evidence="12">
    <location>
        <begin position="53"/>
        <end position="366"/>
    </location>
</feature>
<dbReference type="Pfam" id="PF00144">
    <property type="entry name" value="Beta-lactamase"/>
    <property type="match status" value="1"/>
</dbReference>
<feature type="site" description="Transition state stabilizer" evidence="10">
    <location>
        <position position="671"/>
    </location>
</feature>
<feature type="binding site" evidence="10">
    <location>
        <position position="768"/>
    </location>
    <ligand>
        <name>Zn(2+)</name>
        <dbReference type="ChEBI" id="CHEBI:29105"/>
        <note>catalytic</note>
    </ligand>
</feature>
<dbReference type="GO" id="GO:0008237">
    <property type="term" value="F:metallopeptidase activity"/>
    <property type="evidence" value="ECO:0007669"/>
    <property type="project" value="UniProtKB-KW"/>
</dbReference>
<dbReference type="GO" id="GO:0008270">
    <property type="term" value="F:zinc ion binding"/>
    <property type="evidence" value="ECO:0007669"/>
    <property type="project" value="UniProtKB-UniRule"/>
</dbReference>
<dbReference type="InterPro" id="IPR012338">
    <property type="entry name" value="Beta-lactam/transpept-like"/>
</dbReference>
<reference evidence="13 14" key="1">
    <citation type="submission" date="2020-09" db="EMBL/GenBank/DDBJ databases">
        <title>Sphingomonas sp., a new species isolated from pork steak.</title>
        <authorList>
            <person name="Heidler von Heilborn D."/>
        </authorList>
    </citation>
    <scope>NUCLEOTIDE SEQUENCE [LARGE SCALE GENOMIC DNA]</scope>
    <source>
        <strain evidence="14">S8-3T</strain>
    </source>
</reference>
<evidence type="ECO:0000259" key="12">
    <source>
        <dbReference type="Pfam" id="PF00144"/>
    </source>
</evidence>
<dbReference type="GO" id="GO:0160237">
    <property type="term" value="F:D-Ala-D-Ala dipeptidase activity"/>
    <property type="evidence" value="ECO:0007669"/>
    <property type="project" value="UniProtKB-EC"/>
</dbReference>
<accession>A0A7H0LLT4</accession>
<evidence type="ECO:0000256" key="4">
    <source>
        <dbReference type="ARBA" id="ARBA00022801"/>
    </source>
</evidence>
<keyword evidence="5 10" id="KW-0862">Zinc</keyword>
<comment type="similarity">
    <text evidence="10">Belongs to the peptidase M15D family.</text>
</comment>
<keyword evidence="3 10" id="KW-0479">Metal-binding</keyword>
<dbReference type="AlphaFoldDB" id="A0A7H0LLT4"/>
<keyword evidence="2 10" id="KW-0645">Protease</keyword>
<dbReference type="Gene3D" id="3.30.1380.10">
    <property type="match status" value="1"/>
</dbReference>
<dbReference type="RefSeq" id="WP_187762928.1">
    <property type="nucleotide sequence ID" value="NZ_CP061038.1"/>
</dbReference>
<feature type="signal peptide" evidence="11">
    <location>
        <begin position="1"/>
        <end position="21"/>
    </location>
</feature>
<dbReference type="InterPro" id="IPR051478">
    <property type="entry name" value="Beta-lactamase-like_AB/R"/>
</dbReference>
<evidence type="ECO:0000256" key="5">
    <source>
        <dbReference type="ARBA" id="ARBA00022833"/>
    </source>
</evidence>
<evidence type="ECO:0000313" key="14">
    <source>
        <dbReference type="Proteomes" id="UP000516148"/>
    </source>
</evidence>
<dbReference type="EC" id="3.4.13.22" evidence="10"/>
<evidence type="ECO:0000313" key="13">
    <source>
        <dbReference type="EMBL" id="QNQ10637.1"/>
    </source>
</evidence>
<dbReference type="HAMAP" id="MF_01924">
    <property type="entry name" value="A_A_dipeptidase"/>
    <property type="match status" value="1"/>
</dbReference>
<dbReference type="InterPro" id="IPR009045">
    <property type="entry name" value="Zn_M74/Hedgehog-like"/>
</dbReference>
<keyword evidence="7 10" id="KW-0482">Metalloprotease</keyword>
<comment type="similarity">
    <text evidence="9">Belongs to the beta-lactamase family.</text>
</comment>
<evidence type="ECO:0000256" key="8">
    <source>
        <dbReference type="ARBA" id="ARBA00023316"/>
    </source>
</evidence>
<feature type="chain" id="PRO_5028967856" description="D-alanyl-D-alanine dipeptidase" evidence="11">
    <location>
        <begin position="22"/>
        <end position="795"/>
    </location>
</feature>
<dbReference type="CDD" id="cd14840">
    <property type="entry name" value="D-Ala-D-Ala_dipeptidase_Aad"/>
    <property type="match status" value="1"/>
</dbReference>
<dbReference type="KEGG" id="spap:H3Z74_05400"/>
<feature type="binding site" evidence="10">
    <location>
        <position position="707"/>
    </location>
    <ligand>
        <name>Zn(2+)</name>
        <dbReference type="ChEBI" id="CHEBI:29105"/>
        <note>catalytic</note>
    </ligand>
</feature>
<comment type="catalytic activity">
    <reaction evidence="1 10">
        <text>D-alanyl-D-alanine + H2O = 2 D-alanine</text>
        <dbReference type="Rhea" id="RHEA:20661"/>
        <dbReference type="ChEBI" id="CHEBI:15377"/>
        <dbReference type="ChEBI" id="CHEBI:57416"/>
        <dbReference type="ChEBI" id="CHEBI:57822"/>
        <dbReference type="EC" id="3.4.13.22"/>
    </reaction>
</comment>
<dbReference type="EMBL" id="CP061038">
    <property type="protein sequence ID" value="QNQ10637.1"/>
    <property type="molecule type" value="Genomic_DNA"/>
</dbReference>
<evidence type="ECO:0000256" key="9">
    <source>
        <dbReference type="ARBA" id="ARBA00038473"/>
    </source>
</evidence>
<evidence type="ECO:0000256" key="6">
    <source>
        <dbReference type="ARBA" id="ARBA00022997"/>
    </source>
</evidence>
<keyword evidence="4 10" id="KW-0378">Hydrolase</keyword>
<dbReference type="Gene3D" id="3.40.710.10">
    <property type="entry name" value="DD-peptidase/beta-lactamase superfamily"/>
    <property type="match status" value="1"/>
</dbReference>
<organism evidence="13 14">
    <name type="scientific">Sphingomonas alpina</name>
    <dbReference type="NCBI Taxonomy" id="653931"/>
    <lineage>
        <taxon>Bacteria</taxon>
        <taxon>Pseudomonadati</taxon>
        <taxon>Pseudomonadota</taxon>
        <taxon>Alphaproteobacteria</taxon>
        <taxon>Sphingomonadales</taxon>
        <taxon>Sphingomonadaceae</taxon>
        <taxon>Sphingomonas</taxon>
    </lineage>
</organism>
<dbReference type="GO" id="GO:0071555">
    <property type="term" value="P:cell wall organization"/>
    <property type="evidence" value="ECO:0007669"/>
    <property type="project" value="UniProtKB-KW"/>
</dbReference>
<evidence type="ECO:0000256" key="1">
    <source>
        <dbReference type="ARBA" id="ARBA00001362"/>
    </source>
</evidence>
<name>A0A7H0LLT4_9SPHN</name>
<keyword evidence="11" id="KW-0732">Signal</keyword>
<dbReference type="Pfam" id="PF01427">
    <property type="entry name" value="Peptidase_M15"/>
    <property type="match status" value="1"/>
</dbReference>
<sequence>MIRRFPILLAVMVAGANPATAQSNPALPSAAPSSADVIAAVARNIDVAASAERTDKAIPSITVALVDRRGVIWSAAWGTVDAADSRPATPATLYRAGSVSKLFTDVTVMKLVEQGKLDLDAPVTRYLPEFSPHNPFGVAITLRQLMTHRSGLVREPPRGNYFDATPKGQADTVASLNTTTLVAKPGAMTKYSNAGIAVVGEVVARVTGMRFEEAVRNLVLAPLGMTASSFVHADLKTPIAYAQMASFDGGRWAAPAIDLGTPAAGNLYTNVGDLGLFVTAMLNSGALPGGKGTLLQSSSLAEMWRAQYPAVPDARSFGLGFVLGELDGQRTIGHGGAVYGHATDVRLMPDAGIGVIVFSTVDAGPTAQRIGSFALRSLLAAREGKPLPQWVKTQRISDTAAASKSGRFVNGGDSVNVRVFDGGLVLDGPEVAAEVRQAGNRYYLDDAQYFSDTLAFAPDASWVELAGLRYARADWPRPAKPDAELASLIGEYGWDYNVLRIYQRDGKPYARIEWTDWAPLRRLEADRYAFPERVGLYPLESLRFERDASGKVTAALLGTIRFPRRDFGAEAEAAVRSVMNTGIDALRSSARAARPPVETSSAKASDLIALTQVEPGLRLDIRYAATNNFMGQKIYERAGAFMQRPAAEAIGRIHKSLTSQGFGLLIHDAYRPWYVTKMFWDATPPANRVFVADPSQGSRHNRGAAVDLTMVDLRTGAPIVTTGRYDEFSSRSYSNYVGGSDEQRWLREVLRTAMERDGFTVYSQEWWHFDRVGWRDYPIGNRSFQDLAAVPDKAK</sequence>
<keyword evidence="8" id="KW-0961">Cell wall biogenesis/degradation</keyword>
<evidence type="ECO:0000256" key="11">
    <source>
        <dbReference type="SAM" id="SignalP"/>
    </source>
</evidence>
<dbReference type="PANTHER" id="PTHR22935:SF95">
    <property type="entry name" value="BETA-LACTAMASE-LIKE 1-RELATED"/>
    <property type="match status" value="1"/>
</dbReference>
<comment type="cofactor">
    <cofactor evidence="10">
        <name>Zn(2+)</name>
        <dbReference type="ChEBI" id="CHEBI:29105"/>
    </cofactor>
    <text evidence="10">Binds 1 zinc ion per subunit.</text>
</comment>
<dbReference type="Proteomes" id="UP000516148">
    <property type="component" value="Chromosome"/>
</dbReference>
<dbReference type="InterPro" id="IPR000755">
    <property type="entry name" value="A_A_dipeptidase"/>
</dbReference>
<feature type="binding site" evidence="10">
    <location>
        <position position="700"/>
    </location>
    <ligand>
        <name>Zn(2+)</name>
        <dbReference type="ChEBI" id="CHEBI:29105"/>
        <note>catalytic</note>
    </ligand>
</feature>
<keyword evidence="14" id="KW-1185">Reference proteome</keyword>